<accession>A0A4S8JZA0</accession>
<dbReference type="Proteomes" id="UP000317650">
    <property type="component" value="Chromosome 5"/>
</dbReference>
<reference evidence="2 3" key="1">
    <citation type="journal article" date="2019" name="Nat. Plants">
        <title>Genome sequencing of Musa balbisiana reveals subgenome evolution and function divergence in polyploid bananas.</title>
        <authorList>
            <person name="Yao X."/>
        </authorList>
    </citation>
    <scope>NUCLEOTIDE SEQUENCE [LARGE SCALE GENOMIC DNA]</scope>
    <source>
        <strain evidence="3">cv. DH-PKW</strain>
        <tissue evidence="2">Leaves</tissue>
    </source>
</reference>
<evidence type="ECO:0000313" key="3">
    <source>
        <dbReference type="Proteomes" id="UP000317650"/>
    </source>
</evidence>
<feature type="region of interest" description="Disordered" evidence="1">
    <location>
        <begin position="186"/>
        <end position="210"/>
    </location>
</feature>
<evidence type="ECO:0000313" key="2">
    <source>
        <dbReference type="EMBL" id="THU67720.1"/>
    </source>
</evidence>
<keyword evidence="3" id="KW-1185">Reference proteome</keyword>
<evidence type="ECO:0000256" key="1">
    <source>
        <dbReference type="SAM" id="MobiDB-lite"/>
    </source>
</evidence>
<sequence>MVLFDSRRSVYQSTYHSRKQYPTRTLARSSTLCFHLLNVEGDTGGHRVVLRLVRVPAVPGGIVLLPVAPQRVGLLAVHRVVADGELLLRHAQRHHQPYDEADDGGGDDVPPHDEQRAHELLEELHAPDPAVEAAPRVGDGEEEGAQGGLRQQAGGRATQEAGDGVGVEDAQGVVHLLQEAGALVHDHHGEPGDAARQHTHHYGSPSLHQT</sequence>
<dbReference type="AlphaFoldDB" id="A0A4S8JZA0"/>
<name>A0A4S8JZA0_MUSBA</name>
<feature type="compositionally biased region" description="Low complexity" evidence="1">
    <location>
        <begin position="148"/>
        <end position="157"/>
    </location>
</feature>
<feature type="compositionally biased region" description="Basic and acidic residues" evidence="1">
    <location>
        <begin position="186"/>
        <end position="196"/>
    </location>
</feature>
<organism evidence="2 3">
    <name type="scientific">Musa balbisiana</name>
    <name type="common">Banana</name>
    <dbReference type="NCBI Taxonomy" id="52838"/>
    <lineage>
        <taxon>Eukaryota</taxon>
        <taxon>Viridiplantae</taxon>
        <taxon>Streptophyta</taxon>
        <taxon>Embryophyta</taxon>
        <taxon>Tracheophyta</taxon>
        <taxon>Spermatophyta</taxon>
        <taxon>Magnoliopsida</taxon>
        <taxon>Liliopsida</taxon>
        <taxon>Zingiberales</taxon>
        <taxon>Musaceae</taxon>
        <taxon>Musa</taxon>
    </lineage>
</organism>
<protein>
    <submittedName>
        <fullName evidence="2">Uncharacterized protein</fullName>
    </submittedName>
</protein>
<dbReference type="EMBL" id="PYDT01000003">
    <property type="protein sequence ID" value="THU67720.1"/>
    <property type="molecule type" value="Genomic_DNA"/>
</dbReference>
<proteinExistence type="predicted"/>
<gene>
    <name evidence="2" type="ORF">C4D60_Mb05t27690</name>
</gene>
<comment type="caution">
    <text evidence="2">The sequence shown here is derived from an EMBL/GenBank/DDBJ whole genome shotgun (WGS) entry which is preliminary data.</text>
</comment>
<feature type="region of interest" description="Disordered" evidence="1">
    <location>
        <begin position="123"/>
        <end position="163"/>
    </location>
</feature>